<dbReference type="PANTHER" id="PTHR21502:SF4">
    <property type="entry name" value="RILP-LIKE PROTEIN HOMOLOG"/>
    <property type="match status" value="1"/>
</dbReference>
<name>A0ABD2MX82_9CUCU</name>
<evidence type="ECO:0000259" key="6">
    <source>
        <dbReference type="PROSITE" id="PS51776"/>
    </source>
</evidence>
<keyword evidence="9" id="KW-1185">Reference proteome</keyword>
<feature type="coiled-coil region" evidence="4">
    <location>
        <begin position="163"/>
        <end position="260"/>
    </location>
</feature>
<proteinExistence type="predicted"/>
<feature type="coiled-coil region" evidence="4">
    <location>
        <begin position="62"/>
        <end position="120"/>
    </location>
</feature>
<dbReference type="InterPro" id="IPR034743">
    <property type="entry name" value="RH1"/>
</dbReference>
<evidence type="ECO:0000256" key="5">
    <source>
        <dbReference type="SAM" id="MobiDB-lite"/>
    </source>
</evidence>
<comment type="caution">
    <text evidence="8">The sequence shown here is derived from an EMBL/GenBank/DDBJ whole genome shotgun (WGS) entry which is preliminary data.</text>
</comment>
<dbReference type="Proteomes" id="UP001516400">
    <property type="component" value="Unassembled WGS sequence"/>
</dbReference>
<evidence type="ECO:0000259" key="7">
    <source>
        <dbReference type="PROSITE" id="PS51777"/>
    </source>
</evidence>
<feature type="region of interest" description="Disordered" evidence="5">
    <location>
        <begin position="137"/>
        <end position="160"/>
    </location>
</feature>
<evidence type="ECO:0000313" key="8">
    <source>
        <dbReference type="EMBL" id="KAL3270955.1"/>
    </source>
</evidence>
<reference evidence="8 9" key="1">
    <citation type="journal article" date="2021" name="BMC Biol.">
        <title>Horizontally acquired antibacterial genes associated with adaptive radiation of ladybird beetles.</title>
        <authorList>
            <person name="Li H.S."/>
            <person name="Tang X.F."/>
            <person name="Huang Y.H."/>
            <person name="Xu Z.Y."/>
            <person name="Chen M.L."/>
            <person name="Du X.Y."/>
            <person name="Qiu B.Y."/>
            <person name="Chen P.T."/>
            <person name="Zhang W."/>
            <person name="Slipinski A."/>
            <person name="Escalona H.E."/>
            <person name="Waterhouse R.M."/>
            <person name="Zwick A."/>
            <person name="Pang H."/>
        </authorList>
    </citation>
    <scope>NUCLEOTIDE SEQUENCE [LARGE SCALE GENOMIC DNA]</scope>
    <source>
        <strain evidence="8">SYSU2018</strain>
    </source>
</reference>
<dbReference type="InterPro" id="IPR051241">
    <property type="entry name" value="DZIP_RILPL"/>
</dbReference>
<keyword evidence="2" id="KW-0653">Protein transport</keyword>
<sequence>MPRQKYSTYRENMDEISDSFSDVTVVDVYDIASDIGKECERIIDLYGADAVTGLMPKVINALEILENLATRNERENTQLLELQTKISQLENDKLEKAEYREKFEKELEAIEDQWRSETKDLVGVVSRLQEENRKLLREQNSSPSNFVEGDSPVSENSPNGEMLQRLKDTIEKQRDEIRYKEKLIQEKCGDIDNLKSHVERLMTSSRDAKRKHKTLQVQVRTLCDERADFLVQLQDQQRDITALRQRLGLAQKENEDLSKLDLPLPSNKAIYDLDDPNRPRFTTQELKDILNERNELKARVSDLEDELETYRPKPKPESSMRKIVNSIESACDTLLNTLHMSAQNVTAYTTPPIEDDAPVQGPLPLEPDDAPWKKSESGIRKLIISMRRKRTQKGLFKDINLKIRSFRKTSCDNLTVFGNYLPRGAAAAIFQDVVCQLSQRCLSQLLMNPSPFNAPVERSGPMFYVDLTGNISFT</sequence>
<accession>A0ABD2MX82</accession>
<feature type="domain" description="RH2" evidence="7">
    <location>
        <begin position="278"/>
        <end position="382"/>
    </location>
</feature>
<evidence type="ECO:0000256" key="2">
    <source>
        <dbReference type="ARBA" id="ARBA00022927"/>
    </source>
</evidence>
<keyword evidence="1" id="KW-0813">Transport</keyword>
<dbReference type="SUPFAM" id="SSF161256">
    <property type="entry name" value="RILP dimerisation region"/>
    <property type="match status" value="1"/>
</dbReference>
<dbReference type="Pfam" id="PF09744">
    <property type="entry name" value="RH1"/>
    <property type="match status" value="1"/>
</dbReference>
<protein>
    <recommendedName>
        <fullName evidence="10">RILP-like protein</fullName>
    </recommendedName>
</protein>
<evidence type="ECO:0000313" key="9">
    <source>
        <dbReference type="Proteomes" id="UP001516400"/>
    </source>
</evidence>
<evidence type="ECO:0008006" key="10">
    <source>
        <dbReference type="Google" id="ProtNLM"/>
    </source>
</evidence>
<dbReference type="PROSITE" id="PS51777">
    <property type="entry name" value="RH2"/>
    <property type="match status" value="1"/>
</dbReference>
<gene>
    <name evidence="8" type="ORF">HHI36_021460</name>
</gene>
<dbReference type="InterPro" id="IPR034744">
    <property type="entry name" value="RH2"/>
</dbReference>
<dbReference type="PROSITE" id="PS51776">
    <property type="entry name" value="RH1"/>
    <property type="match status" value="1"/>
</dbReference>
<dbReference type="Gene3D" id="6.10.230.10">
    <property type="match status" value="1"/>
</dbReference>
<organism evidence="8 9">
    <name type="scientific">Cryptolaemus montrouzieri</name>
    <dbReference type="NCBI Taxonomy" id="559131"/>
    <lineage>
        <taxon>Eukaryota</taxon>
        <taxon>Metazoa</taxon>
        <taxon>Ecdysozoa</taxon>
        <taxon>Arthropoda</taxon>
        <taxon>Hexapoda</taxon>
        <taxon>Insecta</taxon>
        <taxon>Pterygota</taxon>
        <taxon>Neoptera</taxon>
        <taxon>Endopterygota</taxon>
        <taxon>Coleoptera</taxon>
        <taxon>Polyphaga</taxon>
        <taxon>Cucujiformia</taxon>
        <taxon>Coccinelloidea</taxon>
        <taxon>Coccinellidae</taxon>
        <taxon>Scymninae</taxon>
        <taxon>Scymnini</taxon>
        <taxon>Cryptolaemus</taxon>
    </lineage>
</organism>
<dbReference type="InterPro" id="IPR021563">
    <property type="entry name" value="RILP_dimer"/>
</dbReference>
<dbReference type="GO" id="GO:0015031">
    <property type="term" value="P:protein transport"/>
    <property type="evidence" value="ECO:0007669"/>
    <property type="project" value="UniProtKB-KW"/>
</dbReference>
<dbReference type="EMBL" id="JABFTP020000042">
    <property type="protein sequence ID" value="KAL3270955.1"/>
    <property type="molecule type" value="Genomic_DNA"/>
</dbReference>
<keyword evidence="3 4" id="KW-0175">Coiled coil</keyword>
<dbReference type="AlphaFoldDB" id="A0ABD2MX82"/>
<dbReference type="Gene3D" id="1.20.58.1770">
    <property type="match status" value="1"/>
</dbReference>
<feature type="domain" description="RH1" evidence="6">
    <location>
        <begin position="11"/>
        <end position="99"/>
    </location>
</feature>
<evidence type="ECO:0000256" key="1">
    <source>
        <dbReference type="ARBA" id="ARBA00022448"/>
    </source>
</evidence>
<evidence type="ECO:0000256" key="3">
    <source>
        <dbReference type="ARBA" id="ARBA00023054"/>
    </source>
</evidence>
<dbReference type="Pfam" id="PF11461">
    <property type="entry name" value="RILP"/>
    <property type="match status" value="1"/>
</dbReference>
<dbReference type="PANTHER" id="PTHR21502">
    <property type="entry name" value="ZINC FINGER PROTEIN DZIP1"/>
    <property type="match status" value="1"/>
</dbReference>
<dbReference type="FunFam" id="1.20.58.1770:FF:000005">
    <property type="entry name" value="RILP-like protein homolog isoform X1"/>
    <property type="match status" value="1"/>
</dbReference>
<evidence type="ECO:0000256" key="4">
    <source>
        <dbReference type="SAM" id="Coils"/>
    </source>
</evidence>
<dbReference type="CDD" id="cd14445">
    <property type="entry name" value="RILP-like"/>
    <property type="match status" value="1"/>
</dbReference>